<dbReference type="InterPro" id="IPR002931">
    <property type="entry name" value="Transglutaminase-like"/>
</dbReference>
<dbReference type="KEGG" id="ppr:PBPRA1946"/>
<reference evidence="3" key="1">
    <citation type="journal article" date="2005" name="Science">
        <title>Life at depth: Photobacterium profundum genome sequence and expression analysis.</title>
        <authorList>
            <person name="Vezzi A."/>
            <person name="Campanaro S."/>
            <person name="D'Angelo M."/>
            <person name="Simonato F."/>
            <person name="Vitulo N."/>
            <person name="Lauro F.M."/>
            <person name="Cestaro A."/>
            <person name="Malacrida G."/>
            <person name="Simionati B."/>
            <person name="Cannata N."/>
            <person name="Romualdi C."/>
            <person name="Bartlett D.H."/>
            <person name="Valle G."/>
        </authorList>
    </citation>
    <scope>NUCLEOTIDE SEQUENCE [LARGE SCALE GENOMIC DNA]</scope>
    <source>
        <strain evidence="3">ATCC BAA-1253 / SS9</strain>
    </source>
</reference>
<dbReference type="RefSeq" id="WP_011218653.1">
    <property type="nucleotide sequence ID" value="NC_006370.1"/>
</dbReference>
<dbReference type="EMBL" id="CR378669">
    <property type="protein sequence ID" value="CAG20350.1"/>
    <property type="molecule type" value="Genomic_DNA"/>
</dbReference>
<evidence type="ECO:0000313" key="2">
    <source>
        <dbReference type="EMBL" id="CAG20350.1"/>
    </source>
</evidence>
<dbReference type="SUPFAM" id="SSF54001">
    <property type="entry name" value="Cysteine proteinases"/>
    <property type="match status" value="1"/>
</dbReference>
<dbReference type="Pfam" id="PF01841">
    <property type="entry name" value="Transglut_core"/>
    <property type="match status" value="1"/>
</dbReference>
<proteinExistence type="predicted"/>
<evidence type="ECO:0000259" key="1">
    <source>
        <dbReference type="Pfam" id="PF01841"/>
    </source>
</evidence>
<accession>Q6LQS6</accession>
<dbReference type="HOGENOM" id="CLU_064712_0_0_6"/>
<dbReference type="STRING" id="298386.PBPRA1946"/>
<protein>
    <recommendedName>
        <fullName evidence="1">Transglutaminase-like domain-containing protein</fullName>
    </recommendedName>
</protein>
<organism evidence="2 3">
    <name type="scientific">Photobacterium profundum (strain SS9)</name>
    <dbReference type="NCBI Taxonomy" id="298386"/>
    <lineage>
        <taxon>Bacteria</taxon>
        <taxon>Pseudomonadati</taxon>
        <taxon>Pseudomonadota</taxon>
        <taxon>Gammaproteobacteria</taxon>
        <taxon>Vibrionales</taxon>
        <taxon>Vibrionaceae</taxon>
        <taxon>Photobacterium</taxon>
    </lineage>
</organism>
<keyword evidence="3" id="KW-1185">Reference proteome</keyword>
<feature type="domain" description="Transglutaminase-like" evidence="1">
    <location>
        <begin position="94"/>
        <end position="150"/>
    </location>
</feature>
<dbReference type="Proteomes" id="UP000000593">
    <property type="component" value="Chromosome 1"/>
</dbReference>
<sequence length="293" mass="33578">MNISYYTELSEFTDLSCFQHDINLLSDDIEKICEFVQHNLIHAYWLKRYGVQVEESAKFSEMQTRHSKDIITLAMNKSGQSFDVKRNPKDRVVSVCRDFALVLCSVLRAKNIPARIRCGFATYLVAGHFEDHWICEYWNQQESRWVMVDAQLDSTHLAILNFDFDPCDVPSSEFLYAGKAWALCRGDFTSPDKFGFNSFNGLPFIKGSIIRDLYALSKVELLAWDIGWGILPEYITPIDGDGEVLLLDELALISNISDFEKAINVIISCNEIKFPVDWHLSNCPTIEELYSAL</sequence>
<name>Q6LQS6_PHOPR</name>
<gene>
    <name evidence="2" type="primary">BLL4869</name>
    <name evidence="2" type="ordered locus">PBPRA1946</name>
</gene>
<dbReference type="InterPro" id="IPR038765">
    <property type="entry name" value="Papain-like_cys_pep_sf"/>
</dbReference>
<dbReference type="eggNOG" id="COG1305">
    <property type="taxonomic scope" value="Bacteria"/>
</dbReference>
<dbReference type="AlphaFoldDB" id="Q6LQS6"/>
<evidence type="ECO:0000313" key="3">
    <source>
        <dbReference type="Proteomes" id="UP000000593"/>
    </source>
</evidence>
<dbReference type="Gene3D" id="3.10.620.30">
    <property type="match status" value="1"/>
</dbReference>